<organism evidence="1 2">
    <name type="scientific">Streptomyces eurocidicus</name>
    <name type="common">Streptoverticillium eurocidicus</name>
    <dbReference type="NCBI Taxonomy" id="66423"/>
    <lineage>
        <taxon>Bacteria</taxon>
        <taxon>Bacillati</taxon>
        <taxon>Actinomycetota</taxon>
        <taxon>Actinomycetes</taxon>
        <taxon>Kitasatosporales</taxon>
        <taxon>Streptomycetaceae</taxon>
        <taxon>Streptomyces</taxon>
    </lineage>
</organism>
<dbReference type="EMBL" id="JACHJF010000040">
    <property type="protein sequence ID" value="MBB5123057.1"/>
    <property type="molecule type" value="Genomic_DNA"/>
</dbReference>
<dbReference type="RefSeq" id="WP_260423836.1">
    <property type="nucleotide sequence ID" value="NZ_JACHJF010000040.1"/>
</dbReference>
<dbReference type="AlphaFoldDB" id="A0A7W8BHK0"/>
<gene>
    <name evidence="1" type="ORF">FHS36_006534</name>
</gene>
<proteinExistence type="predicted"/>
<evidence type="ECO:0008006" key="3">
    <source>
        <dbReference type="Google" id="ProtNLM"/>
    </source>
</evidence>
<comment type="caution">
    <text evidence="1">The sequence shown here is derived from an EMBL/GenBank/DDBJ whole genome shotgun (WGS) entry which is preliminary data.</text>
</comment>
<protein>
    <recommendedName>
        <fullName evidence="3">ATP-grasp domain-containing protein</fullName>
    </recommendedName>
</protein>
<reference evidence="1 2" key="1">
    <citation type="submission" date="2020-08" db="EMBL/GenBank/DDBJ databases">
        <title>Genomic Encyclopedia of Type Strains, Phase III (KMG-III): the genomes of soil and plant-associated and newly described type strains.</title>
        <authorList>
            <person name="Whitman W."/>
        </authorList>
    </citation>
    <scope>NUCLEOTIDE SEQUENCE [LARGE SCALE GENOMIC DNA]</scope>
    <source>
        <strain evidence="1 2">CECT 3259</strain>
    </source>
</reference>
<sequence>MSPEGDWTFLEANPCGQWDWIQAATGLPIAEAIADELTGVAE</sequence>
<evidence type="ECO:0000313" key="1">
    <source>
        <dbReference type="EMBL" id="MBB5123057.1"/>
    </source>
</evidence>
<accession>A0A7W8BHK0</accession>
<evidence type="ECO:0000313" key="2">
    <source>
        <dbReference type="Proteomes" id="UP000528608"/>
    </source>
</evidence>
<dbReference type="Proteomes" id="UP000528608">
    <property type="component" value="Unassembled WGS sequence"/>
</dbReference>
<dbReference type="SUPFAM" id="SSF56059">
    <property type="entry name" value="Glutathione synthetase ATP-binding domain-like"/>
    <property type="match status" value="1"/>
</dbReference>
<name>A0A7W8BHK0_STREU</name>
<dbReference type="Gene3D" id="3.30.470.20">
    <property type="entry name" value="ATP-grasp fold, B domain"/>
    <property type="match status" value="1"/>
</dbReference>